<dbReference type="AlphaFoldDB" id="A0A1M6NW49"/>
<organism evidence="1 2">
    <name type="scientific">Malonomonas rubra DSM 5091</name>
    <dbReference type="NCBI Taxonomy" id="1122189"/>
    <lineage>
        <taxon>Bacteria</taxon>
        <taxon>Pseudomonadati</taxon>
        <taxon>Thermodesulfobacteriota</taxon>
        <taxon>Desulfuromonadia</taxon>
        <taxon>Desulfuromonadales</taxon>
        <taxon>Geopsychrobacteraceae</taxon>
        <taxon>Malonomonas</taxon>
    </lineage>
</organism>
<dbReference type="Proteomes" id="UP000184171">
    <property type="component" value="Unassembled WGS sequence"/>
</dbReference>
<accession>A0A1M6NW49</accession>
<sequence>MNSECRLNQKRGSFLADFRLLQSSDYWEILPLKTREGIISLLDQDKAINPPTVAEVVKSDNLREECL</sequence>
<name>A0A1M6NW49_MALRU</name>
<protein>
    <submittedName>
        <fullName evidence="1">Uncharacterized protein</fullName>
    </submittedName>
</protein>
<proteinExistence type="predicted"/>
<evidence type="ECO:0000313" key="2">
    <source>
        <dbReference type="Proteomes" id="UP000184171"/>
    </source>
</evidence>
<gene>
    <name evidence="1" type="ORF">SAMN02745165_03723</name>
</gene>
<keyword evidence="2" id="KW-1185">Reference proteome</keyword>
<reference evidence="1 2" key="1">
    <citation type="submission" date="2016-11" db="EMBL/GenBank/DDBJ databases">
        <authorList>
            <person name="Jaros S."/>
            <person name="Januszkiewicz K."/>
            <person name="Wedrychowicz H."/>
        </authorList>
    </citation>
    <scope>NUCLEOTIDE SEQUENCE [LARGE SCALE GENOMIC DNA]</scope>
    <source>
        <strain evidence="1 2">DSM 5091</strain>
    </source>
</reference>
<evidence type="ECO:0000313" key="1">
    <source>
        <dbReference type="EMBL" id="SHJ99844.1"/>
    </source>
</evidence>
<dbReference type="STRING" id="1122189.SAMN02745165_03723"/>
<dbReference type="EMBL" id="FQZT01000035">
    <property type="protein sequence ID" value="SHJ99844.1"/>
    <property type="molecule type" value="Genomic_DNA"/>
</dbReference>